<evidence type="ECO:0000256" key="1">
    <source>
        <dbReference type="ARBA" id="ARBA00004496"/>
    </source>
</evidence>
<evidence type="ECO:0000256" key="9">
    <source>
        <dbReference type="PROSITE-ProRule" id="PRU01248"/>
    </source>
</evidence>
<evidence type="ECO:0000256" key="4">
    <source>
        <dbReference type="ARBA" id="ARBA00022829"/>
    </source>
</evidence>
<accession>A0ABX1TIU4</accession>
<dbReference type="Proteomes" id="UP000760480">
    <property type="component" value="Unassembled WGS sequence"/>
</dbReference>
<dbReference type="CDD" id="cd00397">
    <property type="entry name" value="DNA_BRE_C"/>
    <property type="match status" value="1"/>
</dbReference>
<evidence type="ECO:0000256" key="6">
    <source>
        <dbReference type="ARBA" id="ARBA00023125"/>
    </source>
</evidence>
<comment type="caution">
    <text evidence="13">The sequence shown here is derived from an EMBL/GenBank/DDBJ whole genome shotgun (WGS) entry which is preliminary data.</text>
</comment>
<dbReference type="InterPro" id="IPR010998">
    <property type="entry name" value="Integrase_recombinase_N"/>
</dbReference>
<gene>
    <name evidence="13" type="ORF">E4P82_08920</name>
</gene>
<keyword evidence="3" id="KW-0132">Cell division</keyword>
<organism evidence="13 14">
    <name type="scientific">Candidatus Competibacter phosphatis</name>
    <dbReference type="NCBI Taxonomy" id="221280"/>
    <lineage>
        <taxon>Bacteria</taxon>
        <taxon>Pseudomonadati</taxon>
        <taxon>Pseudomonadota</taxon>
        <taxon>Gammaproteobacteria</taxon>
        <taxon>Candidatus Competibacteraceae</taxon>
        <taxon>Candidatus Competibacter</taxon>
    </lineage>
</organism>
<feature type="compositionally biased region" description="Polar residues" evidence="10">
    <location>
        <begin position="1"/>
        <end position="11"/>
    </location>
</feature>
<dbReference type="InterPro" id="IPR050090">
    <property type="entry name" value="Tyrosine_recombinase_XerCD"/>
</dbReference>
<evidence type="ECO:0000259" key="11">
    <source>
        <dbReference type="PROSITE" id="PS51898"/>
    </source>
</evidence>
<dbReference type="Pfam" id="PF00589">
    <property type="entry name" value="Phage_integrase"/>
    <property type="match status" value="1"/>
</dbReference>
<dbReference type="PROSITE" id="PS51900">
    <property type="entry name" value="CB"/>
    <property type="match status" value="1"/>
</dbReference>
<feature type="domain" description="Core-binding (CB)" evidence="12">
    <location>
        <begin position="57"/>
        <end position="162"/>
    </location>
</feature>
<evidence type="ECO:0000256" key="3">
    <source>
        <dbReference type="ARBA" id="ARBA00022618"/>
    </source>
</evidence>
<dbReference type="PANTHER" id="PTHR30349:SF77">
    <property type="entry name" value="TYROSINE RECOMBINASE XERC"/>
    <property type="match status" value="1"/>
</dbReference>
<comment type="subcellular location">
    <subcellularLocation>
        <location evidence="1">Cytoplasm</location>
    </subcellularLocation>
</comment>
<evidence type="ECO:0000256" key="10">
    <source>
        <dbReference type="SAM" id="MobiDB-lite"/>
    </source>
</evidence>
<keyword evidence="4" id="KW-0159">Chromosome partition</keyword>
<feature type="region of interest" description="Disordered" evidence="10">
    <location>
        <begin position="1"/>
        <end position="28"/>
    </location>
</feature>
<feature type="domain" description="Tyr recombinase" evidence="11">
    <location>
        <begin position="187"/>
        <end position="393"/>
    </location>
</feature>
<evidence type="ECO:0000256" key="7">
    <source>
        <dbReference type="ARBA" id="ARBA00023172"/>
    </source>
</evidence>
<reference evidence="13 14" key="1">
    <citation type="submission" date="2019-03" db="EMBL/GenBank/DDBJ databases">
        <title>Metabolic reconstructions from genomes of highly enriched 'Candidatus Accumulibacter' and 'Candidatus Competibacter' bioreactor populations.</title>
        <authorList>
            <person name="Annavajhala M.K."/>
            <person name="Welles L."/>
            <person name="Abbas B."/>
            <person name="Sorokin D."/>
            <person name="Park H."/>
            <person name="Van Loosdrecht M."/>
            <person name="Chandran K."/>
        </authorList>
    </citation>
    <scope>NUCLEOTIDE SEQUENCE [LARGE SCALE GENOMIC DNA]</scope>
    <source>
        <strain evidence="13 14">SBR_G</strain>
    </source>
</reference>
<dbReference type="Gene3D" id="1.10.150.130">
    <property type="match status" value="1"/>
</dbReference>
<dbReference type="Gene3D" id="1.10.443.10">
    <property type="entry name" value="Intergrase catalytic core"/>
    <property type="match status" value="1"/>
</dbReference>
<dbReference type="InterPro" id="IPR002104">
    <property type="entry name" value="Integrase_catalytic"/>
</dbReference>
<evidence type="ECO:0000313" key="14">
    <source>
        <dbReference type="Proteomes" id="UP000760480"/>
    </source>
</evidence>
<evidence type="ECO:0000313" key="13">
    <source>
        <dbReference type="EMBL" id="NMQ19298.1"/>
    </source>
</evidence>
<dbReference type="InterPro" id="IPR044068">
    <property type="entry name" value="CB"/>
</dbReference>
<evidence type="ECO:0000256" key="2">
    <source>
        <dbReference type="ARBA" id="ARBA00022490"/>
    </source>
</evidence>
<keyword evidence="14" id="KW-1185">Reference proteome</keyword>
<dbReference type="PANTHER" id="PTHR30349">
    <property type="entry name" value="PHAGE INTEGRASE-RELATED"/>
    <property type="match status" value="1"/>
</dbReference>
<keyword evidence="7" id="KW-0233">DNA recombination</keyword>
<keyword evidence="6 9" id="KW-0238">DNA-binding</keyword>
<evidence type="ECO:0000256" key="5">
    <source>
        <dbReference type="ARBA" id="ARBA00022908"/>
    </source>
</evidence>
<dbReference type="SUPFAM" id="SSF56349">
    <property type="entry name" value="DNA breaking-rejoining enzymes"/>
    <property type="match status" value="1"/>
</dbReference>
<proteinExistence type="predicted"/>
<evidence type="ECO:0000256" key="8">
    <source>
        <dbReference type="ARBA" id="ARBA00023306"/>
    </source>
</evidence>
<dbReference type="InterPro" id="IPR013762">
    <property type="entry name" value="Integrase-like_cat_sf"/>
</dbReference>
<dbReference type="EMBL" id="SPMZ01000023">
    <property type="protein sequence ID" value="NMQ19298.1"/>
    <property type="molecule type" value="Genomic_DNA"/>
</dbReference>
<keyword evidence="2" id="KW-0963">Cytoplasm</keyword>
<dbReference type="InterPro" id="IPR011010">
    <property type="entry name" value="DNA_brk_join_enz"/>
</dbReference>
<dbReference type="PROSITE" id="PS51898">
    <property type="entry name" value="TYR_RECOMBINASE"/>
    <property type="match status" value="1"/>
</dbReference>
<sequence length="399" mass="45433">MNDLPSSSLASLVQDDGSTVPDAPPLPLERLRVPEAFDGRAGGNRAGPDVVCQLAASNDLEAIQAWLAEFHDSPQTLRNYRKEAERLLLWALLERGKPLSSLTREDCLQYELFLADPQPRERWCGIKAPRFSPRWRPFLGPLSPASRKLAMLIVNSLFSYLVKAGYLAGNPLALARRRTRGLQPLRQVERFLEHDQWQALLAAVADLPRDSERDRQHHARAQYLVALLYLLGPRVSEVAGHTMGSFTRIRDRWWWRVIGKGRKEAQVPVNQDMLEALSEYRRFHGLPPLPAPAEPTPLVLNLKGTAGIGDNMIYRIVKDLVARAAARLETDDPHQAEKLRRASTHWFRHTSITHQADAGIELRHLQRNARHARLDTTGLYLHAEEKEWHEAMEQHRLKE</sequence>
<keyword evidence="8" id="KW-0131">Cell cycle</keyword>
<evidence type="ECO:0000259" key="12">
    <source>
        <dbReference type="PROSITE" id="PS51900"/>
    </source>
</evidence>
<protein>
    <submittedName>
        <fullName evidence="13">Integrase</fullName>
    </submittedName>
</protein>
<keyword evidence="5" id="KW-0229">DNA integration</keyword>
<name>A0ABX1TIU4_9GAMM</name>